<accession>A0ABN8FD60</accession>
<gene>
    <name evidence="1" type="ORF">PAECIP111894_02173</name>
</gene>
<sequence>MMNLFQIGSKPLGTERITAFLEDNYVSIGYPGIGDLENISMEKINDRLLRTYKFSELELTEHMQAIQLFVHTMQDGDYVLVCDGDWVHLGDLGDYFYNELFDTPDIGTCHRRGVTWLKSLPITDLNAGVKEFLSDSGVVKQYKGPMPSARVDLWITGSSDSEQTVSNREHVDEETLTMALDILKEALVSEDAERRERAAIAILQYAK</sequence>
<dbReference type="EMBL" id="CAKMAB010000009">
    <property type="protein sequence ID" value="CAH1056020.1"/>
    <property type="molecule type" value="Genomic_DNA"/>
</dbReference>
<protein>
    <submittedName>
        <fullName evidence="1">Uncharacterized protein</fullName>
    </submittedName>
</protein>
<reference evidence="1" key="1">
    <citation type="submission" date="2021-12" db="EMBL/GenBank/DDBJ databases">
        <authorList>
            <person name="Criscuolo A."/>
        </authorList>
    </citation>
    <scope>NUCLEOTIDE SEQUENCE</scope>
    <source>
        <strain evidence="1">CIP111894</strain>
    </source>
</reference>
<dbReference type="Proteomes" id="UP000838749">
    <property type="component" value="Unassembled WGS sequence"/>
</dbReference>
<name>A0ABN8FD60_9BACL</name>
<comment type="caution">
    <text evidence="1">The sequence shown here is derived from an EMBL/GenBank/DDBJ whole genome shotgun (WGS) entry which is preliminary data.</text>
</comment>
<organism evidence="1 2">
    <name type="scientific">Paenibacillus pseudetheri</name>
    <dbReference type="NCBI Taxonomy" id="2897682"/>
    <lineage>
        <taxon>Bacteria</taxon>
        <taxon>Bacillati</taxon>
        <taxon>Bacillota</taxon>
        <taxon>Bacilli</taxon>
        <taxon>Bacillales</taxon>
        <taxon>Paenibacillaceae</taxon>
        <taxon>Paenibacillus</taxon>
    </lineage>
</organism>
<evidence type="ECO:0000313" key="1">
    <source>
        <dbReference type="EMBL" id="CAH1056020.1"/>
    </source>
</evidence>
<proteinExistence type="predicted"/>
<keyword evidence="2" id="KW-1185">Reference proteome</keyword>
<dbReference type="RefSeq" id="WP_234533680.1">
    <property type="nucleotide sequence ID" value="NZ_CAKMAB010000009.1"/>
</dbReference>
<evidence type="ECO:0000313" key="2">
    <source>
        <dbReference type="Proteomes" id="UP000838749"/>
    </source>
</evidence>